<keyword evidence="6" id="KW-0560">Oxidoreductase</keyword>
<keyword evidence="4" id="KW-0288">FMN</keyword>
<dbReference type="InterPro" id="IPR033878">
    <property type="entry name" value="NfsB-like"/>
</dbReference>
<dbReference type="SUPFAM" id="SSF55469">
    <property type="entry name" value="FMN-dependent nitroreductase-like"/>
    <property type="match status" value="1"/>
</dbReference>
<dbReference type="InterPro" id="IPR029479">
    <property type="entry name" value="Nitroreductase"/>
</dbReference>
<organism evidence="8 9">
    <name type="scientific">Desulfoluna butyratoxydans</name>
    <dbReference type="NCBI Taxonomy" id="231438"/>
    <lineage>
        <taxon>Bacteria</taxon>
        <taxon>Pseudomonadati</taxon>
        <taxon>Thermodesulfobacteriota</taxon>
        <taxon>Desulfobacteria</taxon>
        <taxon>Desulfobacterales</taxon>
        <taxon>Desulfolunaceae</taxon>
        <taxon>Desulfoluna</taxon>
    </lineage>
</organism>
<dbReference type="GO" id="GO:0016491">
    <property type="term" value="F:oxidoreductase activity"/>
    <property type="evidence" value="ECO:0007669"/>
    <property type="project" value="UniProtKB-KW"/>
</dbReference>
<keyword evidence="5" id="KW-0521">NADP</keyword>
<keyword evidence="3" id="KW-0285">Flavoprotein</keyword>
<keyword evidence="9" id="KW-1185">Reference proteome</keyword>
<comment type="cofactor">
    <cofactor evidence="1">
        <name>FMN</name>
        <dbReference type="ChEBI" id="CHEBI:58210"/>
    </cofactor>
</comment>
<dbReference type="PANTHER" id="PTHR43673">
    <property type="entry name" value="NAD(P)H NITROREDUCTASE YDGI-RELATED"/>
    <property type="match status" value="1"/>
</dbReference>
<evidence type="ECO:0000256" key="2">
    <source>
        <dbReference type="ARBA" id="ARBA00007118"/>
    </source>
</evidence>
<evidence type="ECO:0000256" key="1">
    <source>
        <dbReference type="ARBA" id="ARBA00001917"/>
    </source>
</evidence>
<proteinExistence type="inferred from homology"/>
<evidence type="ECO:0000313" key="8">
    <source>
        <dbReference type="EMBL" id="VFQ44614.1"/>
    </source>
</evidence>
<evidence type="ECO:0000259" key="7">
    <source>
        <dbReference type="Pfam" id="PF00881"/>
    </source>
</evidence>
<feature type="domain" description="Nitroreductase" evidence="7">
    <location>
        <begin position="12"/>
        <end position="199"/>
    </location>
</feature>
<dbReference type="AlphaFoldDB" id="A0A4U8YM97"/>
<evidence type="ECO:0000256" key="6">
    <source>
        <dbReference type="ARBA" id="ARBA00023002"/>
    </source>
</evidence>
<evidence type="ECO:0000256" key="5">
    <source>
        <dbReference type="ARBA" id="ARBA00022857"/>
    </source>
</evidence>
<dbReference type="InterPro" id="IPR000415">
    <property type="entry name" value="Nitroreductase-like"/>
</dbReference>
<evidence type="ECO:0000313" key="9">
    <source>
        <dbReference type="Proteomes" id="UP000507962"/>
    </source>
</evidence>
<evidence type="ECO:0000256" key="4">
    <source>
        <dbReference type="ARBA" id="ARBA00022643"/>
    </source>
</evidence>
<name>A0A4U8YM97_9BACT</name>
<dbReference type="EMBL" id="CAADHO010000003">
    <property type="protein sequence ID" value="VFQ44614.1"/>
    <property type="molecule type" value="Genomic_DNA"/>
</dbReference>
<reference evidence="8 9" key="1">
    <citation type="submission" date="2019-03" db="EMBL/GenBank/DDBJ databases">
        <authorList>
            <person name="Nijsse B."/>
        </authorList>
    </citation>
    <scope>NUCLEOTIDE SEQUENCE [LARGE SCALE GENOMIC DNA]</scope>
    <source>
        <strain evidence="8">Desulfoluna butyratoxydans MSL71</strain>
    </source>
</reference>
<accession>A0A4U8YM97</accession>
<dbReference type="Gene3D" id="3.40.109.10">
    <property type="entry name" value="NADH Oxidase"/>
    <property type="match status" value="1"/>
</dbReference>
<evidence type="ECO:0000256" key="3">
    <source>
        <dbReference type="ARBA" id="ARBA00022630"/>
    </source>
</evidence>
<gene>
    <name evidence="8" type="ORF">MSL71_22630</name>
</gene>
<dbReference type="RefSeq" id="WP_180140295.1">
    <property type="nucleotide sequence ID" value="NZ_CAADHO010000003.1"/>
</dbReference>
<dbReference type="CDD" id="cd02149">
    <property type="entry name" value="NfsB-like"/>
    <property type="match status" value="1"/>
</dbReference>
<dbReference type="Pfam" id="PF00881">
    <property type="entry name" value="Nitroreductase"/>
    <property type="match status" value="1"/>
</dbReference>
<sequence>MKKQEILDAFMFRHACKEFDATKKISEEDFSFILETGRLSPSSFGLEPWHFLVIQNQALRETLVKVAWGGQKQFPTASHLVFILARKSHFMRYDSEYVTGFMENVQKLPPEIVEMRKGFYEAFQSTDFNLLESERAMTDWATRQTYIPLANMMTAAAVIGVDSCPMEGFDREKMDALLAAELGMDRDKFTLACAVGFGYRKEAPMAKTRQELEAVTTWYE</sequence>
<dbReference type="Proteomes" id="UP000507962">
    <property type="component" value="Unassembled WGS sequence"/>
</dbReference>
<dbReference type="PANTHER" id="PTHR43673:SF2">
    <property type="entry name" value="NITROREDUCTASE"/>
    <property type="match status" value="1"/>
</dbReference>
<comment type="similarity">
    <text evidence="2">Belongs to the nitroreductase family.</text>
</comment>
<protein>
    <submittedName>
        <fullName evidence="8">Nitroreductase</fullName>
    </submittedName>
</protein>